<keyword evidence="4" id="KW-0408">Iron</keyword>
<comment type="caution">
    <text evidence="6">The sequence shown here is derived from an EMBL/GenBank/DDBJ whole genome shotgun (WGS) entry which is preliminary data.</text>
</comment>
<sequence length="241" mass="26650">MSHHTITKSPAGTPLLDRTVGEIVAERPAQSRIFQSYGIDFCCQGGKTLREACEKKGVSSESVVEQLEAELRDKPEPGVNPASFPPGELVDHIVSTHHRFLRDELPRIHQMAERVAQVHGPRHRSLVAVFETFEAMAMELADHMMKEEQILFPAIKSMAGGQRVEMPLDGPIACMLHEHDDAGAALAKLRELTHDFEPPAEACNTYRALFAGLADLEADLHVHIHLENSVLFPAARAMQEA</sequence>
<keyword evidence="3" id="KW-0479">Metal-binding</keyword>
<reference evidence="7" key="1">
    <citation type="journal article" date="2019" name="Int. J. Syst. Evol. Microbiol.">
        <title>The Global Catalogue of Microorganisms (GCM) 10K type strain sequencing project: providing services to taxonomists for standard genome sequencing and annotation.</title>
        <authorList>
            <consortium name="The Broad Institute Genomics Platform"/>
            <consortium name="The Broad Institute Genome Sequencing Center for Infectious Disease"/>
            <person name="Wu L."/>
            <person name="Ma J."/>
        </authorList>
    </citation>
    <scope>NUCLEOTIDE SEQUENCE [LARGE SCALE GENOMIC DNA]</scope>
    <source>
        <strain evidence="7">CGMCC 4.1467</strain>
    </source>
</reference>
<evidence type="ECO:0000259" key="5">
    <source>
        <dbReference type="Pfam" id="PF01814"/>
    </source>
</evidence>
<evidence type="ECO:0000256" key="3">
    <source>
        <dbReference type="ARBA" id="ARBA00022723"/>
    </source>
</evidence>
<dbReference type="CDD" id="cd12108">
    <property type="entry name" value="Hr-like"/>
    <property type="match status" value="1"/>
</dbReference>
<dbReference type="Gene3D" id="1.10.3910.10">
    <property type="entry name" value="SP0561-like"/>
    <property type="match status" value="1"/>
</dbReference>
<gene>
    <name evidence="6" type="primary">ric</name>
    <name evidence="6" type="ORF">ACFQY0_15950</name>
</gene>
<comment type="subcellular location">
    <subcellularLocation>
        <location evidence="1">Cytoplasm</location>
    </subcellularLocation>
</comment>
<protein>
    <submittedName>
        <fullName evidence="6">Iron-sulfur cluster repair di-iron protein</fullName>
    </submittedName>
</protein>
<proteinExistence type="predicted"/>
<keyword evidence="2" id="KW-0963">Cytoplasm</keyword>
<dbReference type="PANTHER" id="PTHR36438">
    <property type="entry name" value="IRON-SULFUR CLUSTER REPAIR PROTEIN YTFE"/>
    <property type="match status" value="1"/>
</dbReference>
<dbReference type="Pfam" id="PF04405">
    <property type="entry name" value="ScdA_N"/>
    <property type="match status" value="1"/>
</dbReference>
<evidence type="ECO:0000256" key="1">
    <source>
        <dbReference type="ARBA" id="ARBA00004496"/>
    </source>
</evidence>
<name>A0ABW2LBJ2_9BACT</name>
<accession>A0ABW2LBJ2</accession>
<dbReference type="PANTHER" id="PTHR36438:SF1">
    <property type="entry name" value="IRON-SULFUR CLUSTER REPAIR PROTEIN YTFE"/>
    <property type="match status" value="1"/>
</dbReference>
<dbReference type="Pfam" id="PF01814">
    <property type="entry name" value="Hemerythrin"/>
    <property type="match status" value="1"/>
</dbReference>
<dbReference type="EMBL" id="JBHTBS010000009">
    <property type="protein sequence ID" value="MFC7338689.1"/>
    <property type="molecule type" value="Genomic_DNA"/>
</dbReference>
<dbReference type="Proteomes" id="UP001596472">
    <property type="component" value="Unassembled WGS sequence"/>
</dbReference>
<dbReference type="InterPro" id="IPR012312">
    <property type="entry name" value="Hemerythrin-like"/>
</dbReference>
<evidence type="ECO:0000256" key="4">
    <source>
        <dbReference type="ARBA" id="ARBA00023004"/>
    </source>
</evidence>
<evidence type="ECO:0000313" key="6">
    <source>
        <dbReference type="EMBL" id="MFC7338689.1"/>
    </source>
</evidence>
<dbReference type="Gene3D" id="1.20.120.520">
    <property type="entry name" value="nmb1532 protein domain like"/>
    <property type="match status" value="1"/>
</dbReference>
<dbReference type="RefSeq" id="WP_379714338.1">
    <property type="nucleotide sequence ID" value="NZ_JBHTBS010000009.1"/>
</dbReference>
<organism evidence="6 7">
    <name type="scientific">Haloferula chungangensis</name>
    <dbReference type="NCBI Taxonomy" id="1048331"/>
    <lineage>
        <taxon>Bacteria</taxon>
        <taxon>Pseudomonadati</taxon>
        <taxon>Verrucomicrobiota</taxon>
        <taxon>Verrucomicrobiia</taxon>
        <taxon>Verrucomicrobiales</taxon>
        <taxon>Verrucomicrobiaceae</taxon>
        <taxon>Haloferula</taxon>
    </lineage>
</organism>
<dbReference type="InterPro" id="IPR038062">
    <property type="entry name" value="ScdA-like_N_sf"/>
</dbReference>
<dbReference type="NCBIfam" id="TIGR03652">
    <property type="entry name" value="FeS_repair_RIC"/>
    <property type="match status" value="1"/>
</dbReference>
<dbReference type="InterPro" id="IPR019903">
    <property type="entry name" value="RIC_family"/>
</dbReference>
<evidence type="ECO:0000256" key="2">
    <source>
        <dbReference type="ARBA" id="ARBA00022490"/>
    </source>
</evidence>
<evidence type="ECO:0000313" key="7">
    <source>
        <dbReference type="Proteomes" id="UP001596472"/>
    </source>
</evidence>
<feature type="domain" description="Hemerythrin-like" evidence="5">
    <location>
        <begin position="92"/>
        <end position="235"/>
    </location>
</feature>
<keyword evidence="7" id="KW-1185">Reference proteome</keyword>